<dbReference type="InterPro" id="IPR013922">
    <property type="entry name" value="Cyclin_PHO80-like"/>
</dbReference>
<feature type="domain" description="Cyclin-like" evidence="2">
    <location>
        <begin position="197"/>
        <end position="282"/>
    </location>
</feature>
<feature type="compositionally biased region" description="Basic residues" evidence="1">
    <location>
        <begin position="625"/>
        <end position="636"/>
    </location>
</feature>
<accession>A0A8H7A3Y6</accession>
<keyword evidence="4" id="KW-1185">Reference proteome</keyword>
<feature type="region of interest" description="Disordered" evidence="1">
    <location>
        <begin position="312"/>
        <end position="421"/>
    </location>
</feature>
<feature type="compositionally biased region" description="Low complexity" evidence="1">
    <location>
        <begin position="397"/>
        <end position="410"/>
    </location>
</feature>
<reference evidence="3" key="1">
    <citation type="submission" date="2019-07" db="EMBL/GenBank/DDBJ databases">
        <authorList>
            <person name="Palmer J.M."/>
        </authorList>
    </citation>
    <scope>NUCLEOTIDE SEQUENCE</scope>
    <source>
        <strain evidence="3">PC9</strain>
    </source>
</reference>
<dbReference type="Pfam" id="PF08613">
    <property type="entry name" value="Cyclin"/>
    <property type="match status" value="1"/>
</dbReference>
<feature type="region of interest" description="Disordered" evidence="1">
    <location>
        <begin position="605"/>
        <end position="702"/>
    </location>
</feature>
<feature type="region of interest" description="Disordered" evidence="1">
    <location>
        <begin position="1"/>
        <end position="31"/>
    </location>
</feature>
<feature type="compositionally biased region" description="Polar residues" evidence="1">
    <location>
        <begin position="18"/>
        <end position="30"/>
    </location>
</feature>
<dbReference type="GO" id="GO:0005634">
    <property type="term" value="C:nucleus"/>
    <property type="evidence" value="ECO:0007669"/>
    <property type="project" value="TreeGrafter"/>
</dbReference>
<dbReference type="CDD" id="cd20557">
    <property type="entry name" value="CYCLIN_ScPCL1-like"/>
    <property type="match status" value="1"/>
</dbReference>
<dbReference type="Gene3D" id="1.10.472.10">
    <property type="entry name" value="Cyclin-like"/>
    <property type="match status" value="1"/>
</dbReference>
<feature type="compositionally biased region" description="Polar residues" evidence="1">
    <location>
        <begin position="470"/>
        <end position="488"/>
    </location>
</feature>
<feature type="compositionally biased region" description="Basic residues" evidence="1">
    <location>
        <begin position="346"/>
        <end position="355"/>
    </location>
</feature>
<dbReference type="InterPro" id="IPR013763">
    <property type="entry name" value="Cyclin-like_dom"/>
</dbReference>
<dbReference type="VEuPathDB" id="FungiDB:PC9H_004240"/>
<evidence type="ECO:0000256" key="1">
    <source>
        <dbReference type="SAM" id="MobiDB-lite"/>
    </source>
</evidence>
<gene>
    <name evidence="3" type="ORF">PC9H_004240</name>
</gene>
<dbReference type="InterPro" id="IPR036915">
    <property type="entry name" value="Cyclin-like_sf"/>
</dbReference>
<proteinExistence type="predicted"/>
<dbReference type="RefSeq" id="XP_036635300.1">
    <property type="nucleotide sequence ID" value="XM_036773827.1"/>
</dbReference>
<dbReference type="GO" id="GO:0019901">
    <property type="term" value="F:protein kinase binding"/>
    <property type="evidence" value="ECO:0007669"/>
    <property type="project" value="InterPro"/>
</dbReference>
<dbReference type="EMBL" id="JACETU010000002">
    <property type="protein sequence ID" value="KAF7437401.1"/>
    <property type="molecule type" value="Genomic_DNA"/>
</dbReference>
<dbReference type="PANTHER" id="PTHR15615:SF27">
    <property type="entry name" value="PHO85 CYCLIN CLG1"/>
    <property type="match status" value="1"/>
</dbReference>
<organism evidence="3 4">
    <name type="scientific">Pleurotus ostreatus</name>
    <name type="common">Oyster mushroom</name>
    <name type="synonym">White-rot fungus</name>
    <dbReference type="NCBI Taxonomy" id="5322"/>
    <lineage>
        <taxon>Eukaryota</taxon>
        <taxon>Fungi</taxon>
        <taxon>Dikarya</taxon>
        <taxon>Basidiomycota</taxon>
        <taxon>Agaricomycotina</taxon>
        <taxon>Agaricomycetes</taxon>
        <taxon>Agaricomycetidae</taxon>
        <taxon>Agaricales</taxon>
        <taxon>Pleurotineae</taxon>
        <taxon>Pleurotaceae</taxon>
        <taxon>Pleurotus</taxon>
    </lineage>
</organism>
<comment type="caution">
    <text evidence="3">The sequence shown here is derived from an EMBL/GenBank/DDBJ whole genome shotgun (WGS) entry which is preliminary data.</text>
</comment>
<dbReference type="PANTHER" id="PTHR15615">
    <property type="match status" value="1"/>
</dbReference>
<evidence type="ECO:0000259" key="2">
    <source>
        <dbReference type="SMART" id="SM00385"/>
    </source>
</evidence>
<feature type="region of interest" description="Disordered" evidence="1">
    <location>
        <begin position="452"/>
        <end position="488"/>
    </location>
</feature>
<feature type="region of interest" description="Disordered" evidence="1">
    <location>
        <begin position="555"/>
        <end position="578"/>
    </location>
</feature>
<feature type="compositionally biased region" description="Low complexity" evidence="1">
    <location>
        <begin position="356"/>
        <end position="380"/>
    </location>
</feature>
<name>A0A8H7A3Y6_PLEOS</name>
<dbReference type="GO" id="GO:0016538">
    <property type="term" value="F:cyclin-dependent protein serine/threonine kinase regulator activity"/>
    <property type="evidence" value="ECO:0007669"/>
    <property type="project" value="TreeGrafter"/>
</dbReference>
<evidence type="ECO:0000313" key="4">
    <source>
        <dbReference type="Proteomes" id="UP000623687"/>
    </source>
</evidence>
<dbReference type="GeneID" id="59374058"/>
<feature type="compositionally biased region" description="Low complexity" evidence="1">
    <location>
        <begin position="86"/>
        <end position="96"/>
    </location>
</feature>
<dbReference type="AlphaFoldDB" id="A0A8H7A3Y6"/>
<feature type="region of interest" description="Disordered" evidence="1">
    <location>
        <begin position="63"/>
        <end position="116"/>
    </location>
</feature>
<dbReference type="GO" id="GO:0000307">
    <property type="term" value="C:cyclin-dependent protein kinase holoenzyme complex"/>
    <property type="evidence" value="ECO:0007669"/>
    <property type="project" value="TreeGrafter"/>
</dbReference>
<dbReference type="OrthoDB" id="244495at2759"/>
<dbReference type="SMART" id="SM00385">
    <property type="entry name" value="CYCLIN"/>
    <property type="match status" value="1"/>
</dbReference>
<feature type="compositionally biased region" description="Pro residues" evidence="1">
    <location>
        <begin position="1"/>
        <end position="14"/>
    </location>
</feature>
<feature type="compositionally biased region" description="Polar residues" evidence="1">
    <location>
        <begin position="383"/>
        <end position="392"/>
    </location>
</feature>
<dbReference type="Proteomes" id="UP000623687">
    <property type="component" value="Unassembled WGS sequence"/>
</dbReference>
<feature type="compositionally biased region" description="Polar residues" evidence="1">
    <location>
        <begin position="333"/>
        <end position="343"/>
    </location>
</feature>
<evidence type="ECO:0000313" key="3">
    <source>
        <dbReference type="EMBL" id="KAF7437401.1"/>
    </source>
</evidence>
<protein>
    <recommendedName>
        <fullName evidence="2">Cyclin-like domain-containing protein</fullName>
    </recommendedName>
</protein>
<sequence>MAFYTPPPSLPRTPPSTYIHSQMPTSSSWSVWRPSKLQAPITPPMTTTFEQRKMHQPQVRVTTTLPPITHFDRHLPPLTPPDEEMSSSSSSSDSSSRLPPIHHYTPPEPDYSHSSKAFTPPDAPYFVDWLDVARTRPAHFIAEKTCEMICYLWFSTQSSPSSSSSYPSPNSSNSPLIARPNPVTSTLQLNATRTFVSFMQKLLETTQVSQSVIVLSLHYIYRLKECNQFTAGQAGSEFRIAVAALMMANKFLDDNTYTNKTWSEVSGIDLAEINKMEREFLLGVDFNLYVDKSTFASWLNLLKGLVMAKERDSRQWRKSRGPARLNRAAAHPPSTTGPATRTYTSTRHRSAHRARSTSPSRNVPYSSYPSQQAPSYHYPSANPDASSPPTKSGSKRSAAAAFSPTSATFSQLPSKRPMGPISLRIPEHRVVSTPSHSPLEGLQSFAKMSLASASSPLAPQPTARRAANDSAHNSSWDGATSSRGTSPSTLSAAYAVDESRRSSAPQSLYFYTLSCSPLAEEEESRWRKARLRYHQPPPPAPTSYYYPTQPVRPLDVQSASASPHEHHMPSAPPMTTLPHFSETAWTRQPPRYHHISPAATPAHRPYEQEPALHHQQPQPHEHPHEHPHHPHHHHHQPQQNPPFQPRRSQPEEYDERSPIPSAPFANAGPPGVHFYPTPVQQQQRVNPNYVPQGANWTRGRQY</sequence>
<dbReference type="SUPFAM" id="SSF47954">
    <property type="entry name" value="Cyclin-like"/>
    <property type="match status" value="1"/>
</dbReference>